<dbReference type="GO" id="GO:0045892">
    <property type="term" value="P:negative regulation of DNA-templated transcription"/>
    <property type="evidence" value="ECO:0007669"/>
    <property type="project" value="TreeGrafter"/>
</dbReference>
<evidence type="ECO:0000259" key="5">
    <source>
        <dbReference type="PROSITE" id="PS51078"/>
    </source>
</evidence>
<feature type="domain" description="HTH iclR-type" evidence="4">
    <location>
        <begin position="12"/>
        <end position="74"/>
    </location>
</feature>
<organism evidence="6 7">
    <name type="scientific">Pseudonocardia halophobica</name>
    <dbReference type="NCBI Taxonomy" id="29401"/>
    <lineage>
        <taxon>Bacteria</taxon>
        <taxon>Bacillati</taxon>
        <taxon>Actinomycetota</taxon>
        <taxon>Actinomycetes</taxon>
        <taxon>Pseudonocardiales</taxon>
        <taxon>Pseudonocardiaceae</taxon>
        <taxon>Pseudonocardia</taxon>
    </lineage>
</organism>
<dbReference type="InterPro" id="IPR036390">
    <property type="entry name" value="WH_DNA-bd_sf"/>
</dbReference>
<evidence type="ECO:0000256" key="2">
    <source>
        <dbReference type="ARBA" id="ARBA00023125"/>
    </source>
</evidence>
<reference evidence="6" key="2">
    <citation type="submission" date="2023-01" db="EMBL/GenBank/DDBJ databases">
        <authorList>
            <person name="Sun Q."/>
            <person name="Evtushenko L."/>
        </authorList>
    </citation>
    <scope>NUCLEOTIDE SEQUENCE</scope>
    <source>
        <strain evidence="6">VKM Ac-1069</strain>
    </source>
</reference>
<keyword evidence="7" id="KW-1185">Reference proteome</keyword>
<dbReference type="Proteomes" id="UP001143463">
    <property type="component" value="Unassembled WGS sequence"/>
</dbReference>
<evidence type="ECO:0000256" key="3">
    <source>
        <dbReference type="ARBA" id="ARBA00023163"/>
    </source>
</evidence>
<evidence type="ECO:0000259" key="4">
    <source>
        <dbReference type="PROSITE" id="PS51077"/>
    </source>
</evidence>
<keyword evidence="2" id="KW-0238">DNA-binding</keyword>
<comment type="caution">
    <text evidence="6">The sequence shown here is derived from an EMBL/GenBank/DDBJ whole genome shotgun (WGS) entry which is preliminary data.</text>
</comment>
<gene>
    <name evidence="6" type="ORF">GCM10017577_48100</name>
</gene>
<dbReference type="InterPro" id="IPR005471">
    <property type="entry name" value="Tscrpt_reg_IclR_N"/>
</dbReference>
<dbReference type="Pfam" id="PF01614">
    <property type="entry name" value="IclR_C"/>
    <property type="match status" value="1"/>
</dbReference>
<accession>A0A9W6L4T5</accession>
<dbReference type="PROSITE" id="PS51077">
    <property type="entry name" value="HTH_ICLR"/>
    <property type="match status" value="1"/>
</dbReference>
<dbReference type="SUPFAM" id="SSF46785">
    <property type="entry name" value="Winged helix' DNA-binding domain"/>
    <property type="match status" value="1"/>
</dbReference>
<dbReference type="AlphaFoldDB" id="A0A9W6L4T5"/>
<evidence type="ECO:0000256" key="1">
    <source>
        <dbReference type="ARBA" id="ARBA00023015"/>
    </source>
</evidence>
<reference evidence="6" key="1">
    <citation type="journal article" date="2014" name="Int. J. Syst. Evol. Microbiol.">
        <title>Complete genome sequence of Corynebacterium casei LMG S-19264T (=DSM 44701T), isolated from a smear-ripened cheese.</title>
        <authorList>
            <consortium name="US DOE Joint Genome Institute (JGI-PGF)"/>
            <person name="Walter F."/>
            <person name="Albersmeier A."/>
            <person name="Kalinowski J."/>
            <person name="Ruckert C."/>
        </authorList>
    </citation>
    <scope>NUCLEOTIDE SEQUENCE</scope>
    <source>
        <strain evidence="6">VKM Ac-1069</strain>
    </source>
</reference>
<keyword evidence="1" id="KW-0805">Transcription regulation</keyword>
<dbReference type="InterPro" id="IPR050707">
    <property type="entry name" value="HTH_MetabolicPath_Reg"/>
</dbReference>
<dbReference type="SUPFAM" id="SSF55781">
    <property type="entry name" value="GAF domain-like"/>
    <property type="match status" value="1"/>
</dbReference>
<dbReference type="GO" id="GO:0003677">
    <property type="term" value="F:DNA binding"/>
    <property type="evidence" value="ECO:0007669"/>
    <property type="project" value="UniProtKB-KW"/>
</dbReference>
<proteinExistence type="predicted"/>
<dbReference type="SMART" id="SM00346">
    <property type="entry name" value="HTH_ICLR"/>
    <property type="match status" value="1"/>
</dbReference>
<dbReference type="GO" id="GO:0003700">
    <property type="term" value="F:DNA-binding transcription factor activity"/>
    <property type="evidence" value="ECO:0007669"/>
    <property type="project" value="TreeGrafter"/>
</dbReference>
<dbReference type="EMBL" id="BSFQ01000023">
    <property type="protein sequence ID" value="GLL13666.1"/>
    <property type="molecule type" value="Genomic_DNA"/>
</dbReference>
<dbReference type="InterPro" id="IPR014757">
    <property type="entry name" value="Tscrpt_reg_IclR_C"/>
</dbReference>
<dbReference type="PANTHER" id="PTHR30136">
    <property type="entry name" value="HELIX-TURN-HELIX TRANSCRIPTIONAL REGULATOR, ICLR FAMILY"/>
    <property type="match status" value="1"/>
</dbReference>
<evidence type="ECO:0000313" key="6">
    <source>
        <dbReference type="EMBL" id="GLL13666.1"/>
    </source>
</evidence>
<dbReference type="Gene3D" id="3.30.450.40">
    <property type="match status" value="1"/>
</dbReference>
<dbReference type="InterPro" id="IPR036388">
    <property type="entry name" value="WH-like_DNA-bd_sf"/>
</dbReference>
<feature type="domain" description="IclR-ED" evidence="5">
    <location>
        <begin position="63"/>
        <end position="248"/>
    </location>
</feature>
<dbReference type="PROSITE" id="PS51078">
    <property type="entry name" value="ICLR_ED"/>
    <property type="match status" value="1"/>
</dbReference>
<sequence length="248" mass="26803">MTGPIPLSGRQPKAVRSALHVLEEVVAAGPGVTAKEISESLAMPQATTYRILNLLVAEEYLVRLPDLSGFALGRRAARLALPATTVLNTAARAVVDHMRAQTRWAVHVAWFAAGQISLIDPDPDHPAPDASQLARFPYAFALGRLLLAEQADWRALVRDVRPFTARTVTSESELDRTLKAVARDGLARQCGEFREDRGCIAVPIRGPRDGRLVAGIALAGPTARIAEPNEEIIKLLRDHAARLAPLLA</sequence>
<name>A0A9W6L4T5_9PSEU</name>
<dbReference type="Gene3D" id="1.10.10.10">
    <property type="entry name" value="Winged helix-like DNA-binding domain superfamily/Winged helix DNA-binding domain"/>
    <property type="match status" value="1"/>
</dbReference>
<keyword evidence="3" id="KW-0804">Transcription</keyword>
<dbReference type="InterPro" id="IPR029016">
    <property type="entry name" value="GAF-like_dom_sf"/>
</dbReference>
<protein>
    <submittedName>
        <fullName evidence="6">Transcriptional regulator</fullName>
    </submittedName>
</protein>
<dbReference type="Pfam" id="PF09339">
    <property type="entry name" value="HTH_IclR"/>
    <property type="match status" value="1"/>
</dbReference>
<dbReference type="RefSeq" id="WP_037049661.1">
    <property type="nucleotide sequence ID" value="NZ_BAAAUZ010000040.1"/>
</dbReference>
<dbReference type="PANTHER" id="PTHR30136:SF24">
    <property type="entry name" value="HTH-TYPE TRANSCRIPTIONAL REPRESSOR ALLR"/>
    <property type="match status" value="1"/>
</dbReference>
<evidence type="ECO:0000313" key="7">
    <source>
        <dbReference type="Proteomes" id="UP001143463"/>
    </source>
</evidence>